<name>A0AAW1WJG3_RUBAR</name>
<organism evidence="1 2">
    <name type="scientific">Rubus argutus</name>
    <name type="common">Southern blackberry</name>
    <dbReference type="NCBI Taxonomy" id="59490"/>
    <lineage>
        <taxon>Eukaryota</taxon>
        <taxon>Viridiplantae</taxon>
        <taxon>Streptophyta</taxon>
        <taxon>Embryophyta</taxon>
        <taxon>Tracheophyta</taxon>
        <taxon>Spermatophyta</taxon>
        <taxon>Magnoliopsida</taxon>
        <taxon>eudicotyledons</taxon>
        <taxon>Gunneridae</taxon>
        <taxon>Pentapetalae</taxon>
        <taxon>rosids</taxon>
        <taxon>fabids</taxon>
        <taxon>Rosales</taxon>
        <taxon>Rosaceae</taxon>
        <taxon>Rosoideae</taxon>
        <taxon>Rosoideae incertae sedis</taxon>
        <taxon>Rubus</taxon>
    </lineage>
</organism>
<dbReference type="Proteomes" id="UP001457282">
    <property type="component" value="Unassembled WGS sequence"/>
</dbReference>
<reference evidence="1 2" key="1">
    <citation type="journal article" date="2023" name="G3 (Bethesda)">
        <title>A chromosome-length genome assembly and annotation of blackberry (Rubus argutus, cv. 'Hillquist').</title>
        <authorList>
            <person name="Bruna T."/>
            <person name="Aryal R."/>
            <person name="Dudchenko O."/>
            <person name="Sargent D.J."/>
            <person name="Mead D."/>
            <person name="Buti M."/>
            <person name="Cavallini A."/>
            <person name="Hytonen T."/>
            <person name="Andres J."/>
            <person name="Pham M."/>
            <person name="Weisz D."/>
            <person name="Mascagni F."/>
            <person name="Usai G."/>
            <person name="Natali L."/>
            <person name="Bassil N."/>
            <person name="Fernandez G.E."/>
            <person name="Lomsadze A."/>
            <person name="Armour M."/>
            <person name="Olukolu B."/>
            <person name="Poorten T."/>
            <person name="Britton C."/>
            <person name="Davik J."/>
            <person name="Ashrafi H."/>
            <person name="Aiden E.L."/>
            <person name="Borodovsky M."/>
            <person name="Worthington M."/>
        </authorList>
    </citation>
    <scope>NUCLEOTIDE SEQUENCE [LARGE SCALE GENOMIC DNA]</scope>
    <source>
        <strain evidence="1">PI 553951</strain>
    </source>
</reference>
<protein>
    <submittedName>
        <fullName evidence="1">Uncharacterized protein</fullName>
    </submittedName>
</protein>
<evidence type="ECO:0000313" key="2">
    <source>
        <dbReference type="Proteomes" id="UP001457282"/>
    </source>
</evidence>
<comment type="caution">
    <text evidence="1">The sequence shown here is derived from an EMBL/GenBank/DDBJ whole genome shotgun (WGS) entry which is preliminary data.</text>
</comment>
<sequence>MAVANLAKRCLNLKGRKRPTMRDVAMELEGIFQLQGKAYDVERNTSEVGYVRSGITEVWDVGSTSVRSSMVNESSGTTGSSFDTEPLVSIKTV</sequence>
<dbReference type="AlphaFoldDB" id="A0AAW1WJG3"/>
<keyword evidence="2" id="KW-1185">Reference proteome</keyword>
<gene>
    <name evidence="1" type="ORF">M0R45_032502</name>
</gene>
<accession>A0AAW1WJG3</accession>
<proteinExistence type="predicted"/>
<dbReference type="EMBL" id="JBEDUW010000006">
    <property type="protein sequence ID" value="KAK9924115.1"/>
    <property type="molecule type" value="Genomic_DNA"/>
</dbReference>
<evidence type="ECO:0000313" key="1">
    <source>
        <dbReference type="EMBL" id="KAK9924115.1"/>
    </source>
</evidence>